<feature type="compositionally biased region" description="Gly residues" evidence="1">
    <location>
        <begin position="364"/>
        <end position="373"/>
    </location>
</feature>
<dbReference type="InterPro" id="IPR011990">
    <property type="entry name" value="TPR-like_helical_dom_sf"/>
</dbReference>
<name>A0A7S0D773_9EUKA</name>
<keyword evidence="2" id="KW-0732">Signal</keyword>
<feature type="region of interest" description="Disordered" evidence="1">
    <location>
        <begin position="350"/>
        <end position="373"/>
    </location>
</feature>
<evidence type="ECO:0008006" key="4">
    <source>
        <dbReference type="Google" id="ProtNLM"/>
    </source>
</evidence>
<proteinExistence type="predicted"/>
<gene>
    <name evidence="3" type="ORF">LAMO00422_LOCUS8213</name>
</gene>
<reference evidence="3" key="1">
    <citation type="submission" date="2021-01" db="EMBL/GenBank/DDBJ databases">
        <authorList>
            <person name="Corre E."/>
            <person name="Pelletier E."/>
            <person name="Niang G."/>
            <person name="Scheremetjew M."/>
            <person name="Finn R."/>
            <person name="Kale V."/>
            <person name="Holt S."/>
            <person name="Cochrane G."/>
            <person name="Meng A."/>
            <person name="Brown T."/>
            <person name="Cohen L."/>
        </authorList>
    </citation>
    <scope>NUCLEOTIDE SEQUENCE</scope>
    <source>
        <strain evidence="3">CCMP2058</strain>
    </source>
</reference>
<evidence type="ECO:0000313" key="3">
    <source>
        <dbReference type="EMBL" id="CAD8445551.1"/>
    </source>
</evidence>
<evidence type="ECO:0000256" key="1">
    <source>
        <dbReference type="SAM" id="MobiDB-lite"/>
    </source>
</evidence>
<protein>
    <recommendedName>
        <fullName evidence="4">Pentacotripeptide-repeat region of PRORP domain-containing protein</fullName>
    </recommendedName>
</protein>
<feature type="signal peptide" evidence="2">
    <location>
        <begin position="1"/>
        <end position="25"/>
    </location>
</feature>
<sequence length="373" mass="42284">MRTAPRMVIGLLALWVAMLYKSGVHQNIGHSKSLKARLRALDHRAICAKGMSDVKEMVETGEKILVDSRLDKETLKNVADTLAKAVRISNQSRVLTDNNDIEAFIKDEEILLKPKSIEAYEKQLSSLKREDLNSTLRVYDEVTSRVSEDTLTSNMLDYLLYAHMNAHNGSGAEYYFQKFYNSDDIEPSAKHLSLVCGAYAQALNERKATIFHQMILQNKLSPLPLLYGAMIRMFCHPSIDNLDKALEWMKISKNQGIHMQHWGQYIVGLYIRRGQYEEAKKLSAECIRNARFYARILQSFPNKPNPTLFEPWLSMLEQDSIDPNPKLIRVLKDMTQKGLVTPEVCASLVSSHAPSRSRSRSRVPGGGTGGVRR</sequence>
<evidence type="ECO:0000256" key="2">
    <source>
        <dbReference type="SAM" id="SignalP"/>
    </source>
</evidence>
<accession>A0A7S0D773</accession>
<organism evidence="3">
    <name type="scientific">Amorphochlora amoebiformis</name>
    <dbReference type="NCBI Taxonomy" id="1561963"/>
    <lineage>
        <taxon>Eukaryota</taxon>
        <taxon>Sar</taxon>
        <taxon>Rhizaria</taxon>
        <taxon>Cercozoa</taxon>
        <taxon>Chlorarachniophyceae</taxon>
        <taxon>Amorphochlora</taxon>
    </lineage>
</organism>
<feature type="chain" id="PRO_5030537829" description="Pentacotripeptide-repeat region of PRORP domain-containing protein" evidence="2">
    <location>
        <begin position="26"/>
        <end position="373"/>
    </location>
</feature>
<dbReference type="AlphaFoldDB" id="A0A7S0D773"/>
<dbReference type="EMBL" id="HBEM01011751">
    <property type="protein sequence ID" value="CAD8445551.1"/>
    <property type="molecule type" value="Transcribed_RNA"/>
</dbReference>
<dbReference type="Gene3D" id="1.25.40.10">
    <property type="entry name" value="Tetratricopeptide repeat domain"/>
    <property type="match status" value="1"/>
</dbReference>